<organism evidence="6 7">
    <name type="scientific">Candidatus Sodalis endolongispinus</name>
    <dbReference type="NCBI Taxonomy" id="2812662"/>
    <lineage>
        <taxon>Bacteria</taxon>
        <taxon>Pseudomonadati</taxon>
        <taxon>Pseudomonadota</taxon>
        <taxon>Gammaproteobacteria</taxon>
        <taxon>Enterobacterales</taxon>
        <taxon>Bruguierivoracaceae</taxon>
        <taxon>Sodalis</taxon>
    </lineage>
</organism>
<dbReference type="Pfam" id="PF01494">
    <property type="entry name" value="FAD_binding_3"/>
    <property type="match status" value="1"/>
</dbReference>
<keyword evidence="3" id="KW-0274">FAD</keyword>
<evidence type="ECO:0000259" key="5">
    <source>
        <dbReference type="Pfam" id="PF01494"/>
    </source>
</evidence>
<dbReference type="Gene3D" id="3.50.50.60">
    <property type="entry name" value="FAD/NAD(P)-binding domain"/>
    <property type="match status" value="1"/>
</dbReference>
<evidence type="ECO:0000313" key="7">
    <source>
        <dbReference type="Proteomes" id="UP000811282"/>
    </source>
</evidence>
<keyword evidence="7" id="KW-1185">Reference proteome</keyword>
<feature type="region of interest" description="Disordered" evidence="4">
    <location>
        <begin position="47"/>
        <end position="67"/>
    </location>
</feature>
<accession>A0ABS5YEM5</accession>
<evidence type="ECO:0000256" key="2">
    <source>
        <dbReference type="ARBA" id="ARBA00022630"/>
    </source>
</evidence>
<dbReference type="InterPro" id="IPR050641">
    <property type="entry name" value="RIFMO-like"/>
</dbReference>
<dbReference type="PANTHER" id="PTHR43004:SF19">
    <property type="entry name" value="BINDING MONOOXYGENASE, PUTATIVE (JCVI)-RELATED"/>
    <property type="match status" value="1"/>
</dbReference>
<dbReference type="PANTHER" id="PTHR43004">
    <property type="entry name" value="TRK SYSTEM POTASSIUM UPTAKE PROTEIN"/>
    <property type="match status" value="1"/>
</dbReference>
<comment type="cofactor">
    <cofactor evidence="1">
        <name>FAD</name>
        <dbReference type="ChEBI" id="CHEBI:57692"/>
    </cofactor>
</comment>
<dbReference type="EMBL" id="JAFJYC010000003">
    <property type="protein sequence ID" value="MBT9433417.1"/>
    <property type="molecule type" value="Genomic_DNA"/>
</dbReference>
<keyword evidence="6" id="KW-0503">Monooxygenase</keyword>
<keyword evidence="2" id="KW-0285">Flavoprotein</keyword>
<sequence length="218" mass="23539">MGDVRVTWENGHDHFRIFMHGERIGLFLPLVGSGLSRVMTTDIGANIGNARSTDAGSDPRRGSGEAAAAPLQLDELQRAFSSAAKVFVTLDDAQWLTKFRTHHRCVDRYRDECIFMAGDAAHIHSPAGGQGMNTGLQGAAKLAWKLGAVLRHGAPAGLLATYESERLPVARETIAFTDKLNVALVPQSAVCPAGATKTLSCDETCSTAVLKRHVFRKW</sequence>
<dbReference type="Gene3D" id="3.30.70.2450">
    <property type="match status" value="1"/>
</dbReference>
<dbReference type="SUPFAM" id="SSF51905">
    <property type="entry name" value="FAD/NAD(P)-binding domain"/>
    <property type="match status" value="1"/>
</dbReference>
<feature type="domain" description="FAD-binding" evidence="5">
    <location>
        <begin position="70"/>
        <end position="176"/>
    </location>
</feature>
<dbReference type="Proteomes" id="UP000811282">
    <property type="component" value="Unassembled WGS sequence"/>
</dbReference>
<evidence type="ECO:0000256" key="3">
    <source>
        <dbReference type="ARBA" id="ARBA00022827"/>
    </source>
</evidence>
<dbReference type="InterPro" id="IPR002938">
    <property type="entry name" value="FAD-bd"/>
</dbReference>
<protein>
    <submittedName>
        <fullName evidence="6">FAD-dependent monooxygenase</fullName>
    </submittedName>
</protein>
<keyword evidence="6" id="KW-0560">Oxidoreductase</keyword>
<gene>
    <name evidence="6" type="ORF">JZM24_17370</name>
</gene>
<proteinExistence type="predicted"/>
<evidence type="ECO:0000256" key="1">
    <source>
        <dbReference type="ARBA" id="ARBA00001974"/>
    </source>
</evidence>
<dbReference type="PRINTS" id="PR00420">
    <property type="entry name" value="RNGMNOXGNASE"/>
</dbReference>
<reference evidence="6 7" key="1">
    <citation type="journal article" date="2021" name="Genome Biol. Evol.">
        <title>The evolution of interdependence in a four-way mealybug symbiosis.</title>
        <authorList>
            <person name="Garber A.I."/>
            <person name="Kupper M."/>
            <person name="Laetsch D.R."/>
            <person name="Weldon S.R."/>
            <person name="Ladinsky M.S."/>
            <person name="Bjorkman P.J."/>
            <person name="McCutcheon J.P."/>
        </authorList>
    </citation>
    <scope>NUCLEOTIDE SEQUENCE [LARGE SCALE GENOMIC DNA]</scope>
    <source>
        <strain evidence="6">SOD</strain>
    </source>
</reference>
<comment type="caution">
    <text evidence="6">The sequence shown here is derived from an EMBL/GenBank/DDBJ whole genome shotgun (WGS) entry which is preliminary data.</text>
</comment>
<dbReference type="InterPro" id="IPR036188">
    <property type="entry name" value="FAD/NAD-bd_sf"/>
</dbReference>
<evidence type="ECO:0000256" key="4">
    <source>
        <dbReference type="SAM" id="MobiDB-lite"/>
    </source>
</evidence>
<evidence type="ECO:0000313" key="6">
    <source>
        <dbReference type="EMBL" id="MBT9433417.1"/>
    </source>
</evidence>
<name>A0ABS5YEM5_9GAMM</name>
<dbReference type="RefSeq" id="WP_215671288.1">
    <property type="nucleotide sequence ID" value="NZ_JAFJYC010000003.1"/>
</dbReference>
<dbReference type="GO" id="GO:0004497">
    <property type="term" value="F:monooxygenase activity"/>
    <property type="evidence" value="ECO:0007669"/>
    <property type="project" value="UniProtKB-KW"/>
</dbReference>